<dbReference type="Proteomes" id="UP000799757">
    <property type="component" value="Unassembled WGS sequence"/>
</dbReference>
<proteinExistence type="predicted"/>
<name>A0A6A6X3S8_9PLEO</name>
<dbReference type="EMBL" id="MU002055">
    <property type="protein sequence ID" value="KAF2790783.1"/>
    <property type="molecule type" value="Genomic_DNA"/>
</dbReference>
<sequence>MSAGAHPLLPSSSLSGRALVCSAIDLQTVLAVLHRSLESSRPPRAIHMAGICISSQPGFLAACFDSTGLLFGPPSVNVVFRPVARRPRGPLRS</sequence>
<evidence type="ECO:0000313" key="2">
    <source>
        <dbReference type="Proteomes" id="UP000799757"/>
    </source>
</evidence>
<reference evidence="1" key="1">
    <citation type="journal article" date="2020" name="Stud. Mycol.">
        <title>101 Dothideomycetes genomes: a test case for predicting lifestyles and emergence of pathogens.</title>
        <authorList>
            <person name="Haridas S."/>
            <person name="Albert R."/>
            <person name="Binder M."/>
            <person name="Bloem J."/>
            <person name="Labutti K."/>
            <person name="Salamov A."/>
            <person name="Andreopoulos B."/>
            <person name="Baker S."/>
            <person name="Barry K."/>
            <person name="Bills G."/>
            <person name="Bluhm B."/>
            <person name="Cannon C."/>
            <person name="Castanera R."/>
            <person name="Culley D."/>
            <person name="Daum C."/>
            <person name="Ezra D."/>
            <person name="Gonzalez J."/>
            <person name="Henrissat B."/>
            <person name="Kuo A."/>
            <person name="Liang C."/>
            <person name="Lipzen A."/>
            <person name="Lutzoni F."/>
            <person name="Magnuson J."/>
            <person name="Mondo S."/>
            <person name="Nolan M."/>
            <person name="Ohm R."/>
            <person name="Pangilinan J."/>
            <person name="Park H.-J."/>
            <person name="Ramirez L."/>
            <person name="Alfaro M."/>
            <person name="Sun H."/>
            <person name="Tritt A."/>
            <person name="Yoshinaga Y."/>
            <person name="Zwiers L.-H."/>
            <person name="Turgeon B."/>
            <person name="Goodwin S."/>
            <person name="Spatafora J."/>
            <person name="Crous P."/>
            <person name="Grigoriev I."/>
        </authorList>
    </citation>
    <scope>NUCLEOTIDE SEQUENCE</scope>
    <source>
        <strain evidence="1">CBS 109.77</strain>
    </source>
</reference>
<organism evidence="1 2">
    <name type="scientific">Melanomma pulvis-pyrius CBS 109.77</name>
    <dbReference type="NCBI Taxonomy" id="1314802"/>
    <lineage>
        <taxon>Eukaryota</taxon>
        <taxon>Fungi</taxon>
        <taxon>Dikarya</taxon>
        <taxon>Ascomycota</taxon>
        <taxon>Pezizomycotina</taxon>
        <taxon>Dothideomycetes</taxon>
        <taxon>Pleosporomycetidae</taxon>
        <taxon>Pleosporales</taxon>
        <taxon>Melanommataceae</taxon>
        <taxon>Melanomma</taxon>
    </lineage>
</organism>
<gene>
    <name evidence="1" type="ORF">K505DRAFT_327337</name>
</gene>
<keyword evidence="2" id="KW-1185">Reference proteome</keyword>
<protein>
    <submittedName>
        <fullName evidence="1">Uncharacterized protein</fullName>
    </submittedName>
</protein>
<evidence type="ECO:0000313" key="1">
    <source>
        <dbReference type="EMBL" id="KAF2790783.1"/>
    </source>
</evidence>
<accession>A0A6A6X3S8</accession>
<dbReference type="AlphaFoldDB" id="A0A6A6X3S8"/>